<accession>A0ABX2FJ25</accession>
<dbReference type="EMBL" id="JAAATY010000044">
    <property type="protein sequence ID" value="NRN70820.1"/>
    <property type="molecule type" value="Genomic_DNA"/>
</dbReference>
<dbReference type="Proteomes" id="UP000763557">
    <property type="component" value="Unassembled WGS sequence"/>
</dbReference>
<dbReference type="InterPro" id="IPR031325">
    <property type="entry name" value="RHS_repeat"/>
</dbReference>
<keyword evidence="1" id="KW-0732">Signal</keyword>
<dbReference type="Pfam" id="PF05593">
    <property type="entry name" value="RHS_repeat"/>
    <property type="match status" value="1"/>
</dbReference>
<dbReference type="Gene3D" id="2.180.10.10">
    <property type="entry name" value="RHS repeat-associated core"/>
    <property type="match status" value="2"/>
</dbReference>
<evidence type="ECO:0000256" key="1">
    <source>
        <dbReference type="SAM" id="SignalP"/>
    </source>
</evidence>
<feature type="signal peptide" evidence="1">
    <location>
        <begin position="1"/>
        <end position="28"/>
    </location>
</feature>
<keyword evidence="3" id="KW-1185">Reference proteome</keyword>
<sequence length="1548" mass="170344">MRVRALLIKATTLATALMVTATSVTAIALPAQGDPSAPAVQKERNITGQPVKVNPLPNMAMPKEPVKPVVWPAVEKSEVDTRGRAAPQQVGQSPVAVSAQRDVKVAVETLGQDASAKAGVAGTMLKVSTASKGETTTVRLNYSGFGHAYGDDYGSRLTFQRYPACVLTTPDKPECKVATPLPTKNDARRMELTADVPAVSQEGTVIAAAAAAAGSAGDYSASSLAPSGSWSAGDSSGDFTYSVPVTLPAAPGGPAPQLAFAYSAGSVDGRTSATNNQASWVGEGWELSTGGFMERSYTACEIDKAGSNQGDKKTGDMCWKDERYTISLGGMSGKLIKGSNGLLRPEKDDGSKIEKIGGFTDGYQGEHWKVTTIDGTQYFLGLNRLPGWTAESGKAETTNSVLTMPVYGNHAGEPCNKPAYADSMCMQAYRWNVDLVIDPRGNAMAFYYDKETNFYQRNGFRGVNTQYDASNRLARIEYGLRENALMAKPPAQVVFHTAERCLPSGVITCDPGQLTKDTAVHWPDVPFDRICNAGEDCTDRYSPAFFTRKRLTKVVTQSLRQDGSGFDDVDSWSLRQEFPPTVDGSPKSLWLSGVTRAGHVGGTVTLPEVTFAGNPLPNRVDTSDDTVVPITRYRLTRIVNEAGGLTEAEYLPGECTPTNLPTPHDNKMRCYPVFWNKPGHQDLTLDWFHKYVVRAVTEDARTGGPSKTKSEFQYFTDNLAMWHYDSNDLAEAKHRTWSEWRGYPRVRTIKGDDRETRSVSEKVYLRGMDADFQPNGMPPRDVWVEDFGGRVEDVDQLSGFVRENRLISGDRVVSASVNEPHLIETANDGKDRAVMLLSKWTLERSLQGDGTTWRQTRSSSQYNNMGLAERTEDEGDLAVSGDESCTEKQYLRNEAKWMFTYISSVRSIAKPCSAWPGTDDDITTFVQSAFDGQKPLMAPTRGIVTSSFRWNGTGAFQRVESTIADEYGRTIESTDADGGKTQVIYTPATGNPHTVTTINRAGWETKSLLDTARGAALTEFGLNGERSDLEYDPLGRLVKVWKPGRSKLGNQSPNAEYSYEYRKDAPTVVTSKSLKENEQYTTSYNLLDGMLRSRQTQTPSPIGGRILTDTFYDSRGNANVVNNAYYNKDEPSTELFGAQGNAVPNQTVTEFDDLGRPLETIQKVMDVEQWRTKTRYSGDITYTTPPEGATATAVIKNALGAIVERRDYHQRSTDGLYRPSAPYDATKYSYDAKGKLSKVVDVQGNTWEYKYDRLGRKNWSSDPDTGVSTYEYDVMDQLKSTTDARGRKLVYDYDDLGRVTTTSEEVNGVKTKLTETVFDTLRKGLPTSSTRYVGGNAYVQQVDRYDSLNRPDYVSVVIPAVEGKLAGTYQYRTSYSAVTGLVQSEELPAVGGLPRESIHRTYNEFDLPLTTNGLSRLASEHTYSAYGETLRLTHGESPRKVWINNIYTEGTRRLHNTQVKTGGDPEMIESDRTYTYDPAGNITKMTQAGAFAAETQCFTYDYLRRMTSAWTPRSGDCAAQKSVAGLGGPGPYWHDFTYDRIGNRATQV</sequence>
<evidence type="ECO:0000313" key="3">
    <source>
        <dbReference type="Proteomes" id="UP000763557"/>
    </source>
</evidence>
<proteinExistence type="predicted"/>
<dbReference type="InterPro" id="IPR050708">
    <property type="entry name" value="T6SS_VgrG/RHS"/>
</dbReference>
<name>A0ABX2FJ25_9PSEU</name>
<comment type="caution">
    <text evidence="2">The sequence shown here is derived from an EMBL/GenBank/DDBJ whole genome shotgun (WGS) entry which is preliminary data.</text>
</comment>
<dbReference type="RefSeq" id="WP_173141958.1">
    <property type="nucleotide sequence ID" value="NZ_JAAATY010000044.1"/>
</dbReference>
<dbReference type="InterPro" id="IPR006530">
    <property type="entry name" value="YD"/>
</dbReference>
<dbReference type="NCBIfam" id="TIGR01643">
    <property type="entry name" value="YD_repeat_2x"/>
    <property type="match status" value="1"/>
</dbReference>
<feature type="chain" id="PRO_5047151105" evidence="1">
    <location>
        <begin position="29"/>
        <end position="1548"/>
    </location>
</feature>
<evidence type="ECO:0000313" key="2">
    <source>
        <dbReference type="EMBL" id="NRN70820.1"/>
    </source>
</evidence>
<organism evidence="2 3">
    <name type="scientific">Kibdelosporangium persicum</name>
    <dbReference type="NCBI Taxonomy" id="2698649"/>
    <lineage>
        <taxon>Bacteria</taxon>
        <taxon>Bacillati</taxon>
        <taxon>Actinomycetota</taxon>
        <taxon>Actinomycetes</taxon>
        <taxon>Pseudonocardiales</taxon>
        <taxon>Pseudonocardiaceae</taxon>
        <taxon>Kibdelosporangium</taxon>
    </lineage>
</organism>
<feature type="non-terminal residue" evidence="2">
    <location>
        <position position="1548"/>
    </location>
</feature>
<dbReference type="PANTHER" id="PTHR32305">
    <property type="match status" value="1"/>
</dbReference>
<reference evidence="2 3" key="1">
    <citation type="submission" date="2020-01" db="EMBL/GenBank/DDBJ databases">
        <title>Kibdelosporangium persica a novel Actinomycetes from a hot desert in Iran.</title>
        <authorList>
            <person name="Safaei N."/>
            <person name="Zaburannyi N."/>
            <person name="Mueller R."/>
            <person name="Wink J."/>
        </authorList>
    </citation>
    <scope>NUCLEOTIDE SEQUENCE [LARGE SCALE GENOMIC DNA]</scope>
    <source>
        <strain evidence="2 3">4NS15</strain>
    </source>
</reference>
<dbReference type="PANTHER" id="PTHR32305:SF17">
    <property type="entry name" value="TRNA NUCLEASE WAPA"/>
    <property type="match status" value="1"/>
</dbReference>
<gene>
    <name evidence="2" type="ORF">GC106_80930</name>
</gene>
<protein>
    <submittedName>
        <fullName evidence="2">Type IV secretion protein Rhs</fullName>
    </submittedName>
</protein>